<dbReference type="Proteomes" id="UP000044625">
    <property type="component" value="Unassembled WGS sequence"/>
</dbReference>
<sequence>MDNKLVNNGSKFTTERNGIFYINFSLSNGRLNAIGCTGINCQVTAASHVGTQISPITAQFQTGIGCD</sequence>
<dbReference type="EMBL" id="CWJL01000003">
    <property type="protein sequence ID" value="CRY64698.1"/>
    <property type="molecule type" value="Genomic_DNA"/>
</dbReference>
<evidence type="ECO:0000313" key="4">
    <source>
        <dbReference type="Proteomes" id="UP000045840"/>
    </source>
</evidence>
<evidence type="ECO:0000313" key="2">
    <source>
        <dbReference type="EMBL" id="CRY64698.1"/>
    </source>
</evidence>
<dbReference type="EMBL" id="CQAZ01000002">
    <property type="protein sequence ID" value="CNH09082.1"/>
    <property type="molecule type" value="Genomic_DNA"/>
</dbReference>
<dbReference type="AlphaFoldDB" id="A0A0T9NH00"/>
<name>A0A0T9NH00_9GAMM</name>
<proteinExistence type="predicted"/>
<organism evidence="1 4">
    <name type="scientific">Yersinia pekkanenii</name>
    <dbReference type="NCBI Taxonomy" id="1288385"/>
    <lineage>
        <taxon>Bacteria</taxon>
        <taxon>Pseudomonadati</taxon>
        <taxon>Pseudomonadota</taxon>
        <taxon>Gammaproteobacteria</taxon>
        <taxon>Enterobacterales</taxon>
        <taxon>Yersiniaceae</taxon>
        <taxon>Yersinia</taxon>
    </lineage>
</organism>
<evidence type="ECO:0000313" key="3">
    <source>
        <dbReference type="Proteomes" id="UP000044625"/>
    </source>
</evidence>
<keyword evidence="3" id="KW-1185">Reference proteome</keyword>
<reference evidence="4" key="2">
    <citation type="submission" date="2015-03" db="EMBL/GenBank/DDBJ databases">
        <authorList>
            <consortium name="Pathogen Informatics"/>
        </authorList>
    </citation>
    <scope>NUCLEOTIDE SEQUENCE [LARGE SCALE GENOMIC DNA]</scope>
    <source>
        <strain evidence="4">A125KOH2</strain>
    </source>
</reference>
<reference evidence="1" key="3">
    <citation type="submission" date="2015-03" db="EMBL/GenBank/DDBJ databases">
        <authorList>
            <person name="Murphy D."/>
        </authorList>
    </citation>
    <scope>NUCLEOTIDE SEQUENCE [LARGE SCALE GENOMIC DNA]</scope>
    <source>
        <strain evidence="1">A125KOH2</strain>
    </source>
</reference>
<reference evidence="2 3" key="1">
    <citation type="submission" date="2015-03" db="EMBL/GenBank/DDBJ databases">
        <authorList>
            <consortium name="Pathogen Informatics"/>
            <person name="Murphy D."/>
        </authorList>
    </citation>
    <scope>NUCLEOTIDE SEQUENCE [LARGE SCALE GENOMIC DNA]</scope>
    <source>
        <strain evidence="3">type strain: CIP110230</strain>
        <strain evidence="2">Type strain: CIP110230</strain>
    </source>
</reference>
<dbReference type="Proteomes" id="UP000045840">
    <property type="component" value="Unassembled WGS sequence"/>
</dbReference>
<evidence type="ECO:0000313" key="1">
    <source>
        <dbReference type="EMBL" id="CNH09082.1"/>
    </source>
</evidence>
<gene>
    <name evidence="1" type="ORF">ERS008529_00312</name>
    <name evidence="2" type="ORF">ERS137968_00889</name>
</gene>
<protein>
    <submittedName>
        <fullName evidence="1">Uncharacterized protein</fullName>
    </submittedName>
</protein>
<accession>A0A0T9NH00</accession>